<evidence type="ECO:0000256" key="3">
    <source>
        <dbReference type="ARBA" id="ARBA00022679"/>
    </source>
</evidence>
<accession>A0A423TXH5</accession>
<evidence type="ECO:0000256" key="5">
    <source>
        <dbReference type="ARBA" id="ARBA00022968"/>
    </source>
</evidence>
<dbReference type="Gene3D" id="3.40.50.300">
    <property type="entry name" value="P-loop containing nucleotide triphosphate hydrolases"/>
    <property type="match status" value="1"/>
</dbReference>
<dbReference type="GO" id="GO:0001733">
    <property type="term" value="F:galactosylceramide sulfotransferase activity"/>
    <property type="evidence" value="ECO:0007669"/>
    <property type="project" value="InterPro"/>
</dbReference>
<dbReference type="EMBL" id="QCYY01001007">
    <property type="protein sequence ID" value="ROT81166.1"/>
    <property type="molecule type" value="Genomic_DNA"/>
</dbReference>
<evidence type="ECO:0000256" key="6">
    <source>
        <dbReference type="ARBA" id="ARBA00022989"/>
    </source>
</evidence>
<evidence type="ECO:0000256" key="7">
    <source>
        <dbReference type="ARBA" id="ARBA00023034"/>
    </source>
</evidence>
<dbReference type="GO" id="GO:0000139">
    <property type="term" value="C:Golgi membrane"/>
    <property type="evidence" value="ECO:0007669"/>
    <property type="project" value="UniProtKB-SubCell"/>
</dbReference>
<dbReference type="OrthoDB" id="514299at2759"/>
<evidence type="ECO:0000256" key="8">
    <source>
        <dbReference type="ARBA" id="ARBA00023136"/>
    </source>
</evidence>
<dbReference type="PANTHER" id="PTHR14647:SF87">
    <property type="entry name" value="PUTATIVE-RELATED"/>
    <property type="match status" value="1"/>
</dbReference>
<name>A0A423TXH5_PENVA</name>
<keyword evidence="8" id="KW-0472">Membrane</keyword>
<keyword evidence="4" id="KW-0812">Transmembrane</keyword>
<evidence type="ECO:0000313" key="12">
    <source>
        <dbReference type="Proteomes" id="UP000283509"/>
    </source>
</evidence>
<reference evidence="11 12" key="1">
    <citation type="submission" date="2018-04" db="EMBL/GenBank/DDBJ databases">
        <authorList>
            <person name="Zhang X."/>
            <person name="Yuan J."/>
            <person name="Li F."/>
            <person name="Xiang J."/>
        </authorList>
    </citation>
    <scope>NUCLEOTIDE SEQUENCE [LARGE SCALE GENOMIC DNA]</scope>
    <source>
        <tissue evidence="11">Muscle</tissue>
    </source>
</reference>
<keyword evidence="3 11" id="KW-0808">Transferase</keyword>
<dbReference type="GO" id="GO:0009247">
    <property type="term" value="P:glycolipid biosynthetic process"/>
    <property type="evidence" value="ECO:0007669"/>
    <property type="project" value="InterPro"/>
</dbReference>
<dbReference type="InterPro" id="IPR027417">
    <property type="entry name" value="P-loop_NTPase"/>
</dbReference>
<gene>
    <name evidence="11" type="ORF">C7M84_000082</name>
</gene>
<dbReference type="SUPFAM" id="SSF52540">
    <property type="entry name" value="P-loop containing nucleoside triphosphate hydrolases"/>
    <property type="match status" value="1"/>
</dbReference>
<dbReference type="STRING" id="6689.A0A423TXH5"/>
<evidence type="ECO:0000256" key="1">
    <source>
        <dbReference type="ARBA" id="ARBA00004323"/>
    </source>
</evidence>
<evidence type="ECO:0000256" key="4">
    <source>
        <dbReference type="ARBA" id="ARBA00022692"/>
    </source>
</evidence>
<comment type="caution">
    <text evidence="11">The sequence shown here is derived from an EMBL/GenBank/DDBJ whole genome shotgun (WGS) entry which is preliminary data.</text>
</comment>
<protein>
    <submittedName>
        <fullName evidence="11">Putative galactose-3-O-sulfotransferase</fullName>
    </submittedName>
</protein>
<keyword evidence="12" id="KW-1185">Reference proteome</keyword>
<keyword evidence="7" id="KW-0333">Golgi apparatus</keyword>
<feature type="region of interest" description="Disordered" evidence="10">
    <location>
        <begin position="1"/>
        <end position="24"/>
    </location>
</feature>
<feature type="compositionally biased region" description="Pro residues" evidence="10">
    <location>
        <begin position="1"/>
        <end position="21"/>
    </location>
</feature>
<comment type="subcellular location">
    <subcellularLocation>
        <location evidence="1">Golgi apparatus membrane</location>
        <topology evidence="1">Single-pass type II membrane protein</topology>
    </subcellularLocation>
</comment>
<evidence type="ECO:0000313" key="11">
    <source>
        <dbReference type="EMBL" id="ROT81166.1"/>
    </source>
</evidence>
<comment type="similarity">
    <text evidence="2">Belongs to the galactose-3-O-sulfotransferase family.</text>
</comment>
<keyword evidence="5" id="KW-0735">Signal-anchor</keyword>
<proteinExistence type="inferred from homology"/>
<dbReference type="PANTHER" id="PTHR14647">
    <property type="entry name" value="GALACTOSE-3-O-SULFOTRANSFERASE"/>
    <property type="match status" value="1"/>
</dbReference>
<dbReference type="AlphaFoldDB" id="A0A423TXH5"/>
<dbReference type="InterPro" id="IPR009729">
    <property type="entry name" value="Gal-3-0_sulfotransfrase"/>
</dbReference>
<evidence type="ECO:0000256" key="2">
    <source>
        <dbReference type="ARBA" id="ARBA00008124"/>
    </source>
</evidence>
<dbReference type="Pfam" id="PF06990">
    <property type="entry name" value="Gal-3-0_sulfotr"/>
    <property type="match status" value="1"/>
</dbReference>
<evidence type="ECO:0000256" key="9">
    <source>
        <dbReference type="ARBA" id="ARBA00023180"/>
    </source>
</evidence>
<sequence length="286" mass="32559">MEITPPPRTPPPPVTFPPSPPGQRRTHNAVRMLVVLCVVSSMALVLQLNLANQQSFMLSEEPRGWTPRPRPPPAARAAHLVFLKTHKCGSSTIQNILFRYAFHNNLSVALPYSGVYLDNTLEGQSLKVKDLRDSPFAPPSGRYHFLIHHTRLNVRAIQQLSFDDSVWITIVREPSAVFESMFHYYRLHKFYGATFDHLLWKLEGGYMGRLGRNQMTWDMGLDDQDLRQEAVLKEALKLLDHTFHLVMVSGRRTQSPAVLCKTSSAGATRTSYGHVEEPVRKDRVHR</sequence>
<reference evidence="11 12" key="2">
    <citation type="submission" date="2019-01" db="EMBL/GenBank/DDBJ databases">
        <title>The decoding of complex shrimp genome reveals the adaptation for benthos swimmer, frequently molting mechanism and breeding impact on genome.</title>
        <authorList>
            <person name="Sun Y."/>
            <person name="Gao Y."/>
            <person name="Yu Y."/>
        </authorList>
    </citation>
    <scope>NUCLEOTIDE SEQUENCE [LARGE SCALE GENOMIC DNA]</scope>
    <source>
        <tissue evidence="11">Muscle</tissue>
    </source>
</reference>
<evidence type="ECO:0000256" key="10">
    <source>
        <dbReference type="SAM" id="MobiDB-lite"/>
    </source>
</evidence>
<keyword evidence="9" id="KW-0325">Glycoprotein</keyword>
<keyword evidence="6" id="KW-1133">Transmembrane helix</keyword>
<dbReference type="Proteomes" id="UP000283509">
    <property type="component" value="Unassembled WGS sequence"/>
</dbReference>
<organism evidence="11 12">
    <name type="scientific">Penaeus vannamei</name>
    <name type="common">Whiteleg shrimp</name>
    <name type="synonym">Litopenaeus vannamei</name>
    <dbReference type="NCBI Taxonomy" id="6689"/>
    <lineage>
        <taxon>Eukaryota</taxon>
        <taxon>Metazoa</taxon>
        <taxon>Ecdysozoa</taxon>
        <taxon>Arthropoda</taxon>
        <taxon>Crustacea</taxon>
        <taxon>Multicrustacea</taxon>
        <taxon>Malacostraca</taxon>
        <taxon>Eumalacostraca</taxon>
        <taxon>Eucarida</taxon>
        <taxon>Decapoda</taxon>
        <taxon>Dendrobranchiata</taxon>
        <taxon>Penaeoidea</taxon>
        <taxon>Penaeidae</taxon>
        <taxon>Penaeus</taxon>
    </lineage>
</organism>